<comment type="similarity">
    <text evidence="2">Belongs to the MTUS1 family.</text>
</comment>
<evidence type="ECO:0000313" key="8">
    <source>
        <dbReference type="Proteomes" id="UP000264820"/>
    </source>
</evidence>
<dbReference type="PANTHER" id="PTHR24200">
    <property type="entry name" value="TOUCAN, ISOFORM A"/>
    <property type="match status" value="1"/>
</dbReference>
<dbReference type="OMA" id="ENTGHPC"/>
<dbReference type="Ensembl" id="ENSHCOT00000010934.1">
    <property type="protein sequence ID" value="ENSHCOP00000002123.1"/>
    <property type="gene ID" value="ENSHCOG00000003210.1"/>
</dbReference>
<keyword evidence="4" id="KW-0539">Nucleus</keyword>
<proteinExistence type="inferred from homology"/>
<dbReference type="InterPro" id="IPR051293">
    <property type="entry name" value="MTUS1/CCDC69"/>
</dbReference>
<feature type="region of interest" description="Disordered" evidence="6">
    <location>
        <begin position="408"/>
        <end position="446"/>
    </location>
</feature>
<feature type="region of interest" description="Disordered" evidence="6">
    <location>
        <begin position="811"/>
        <end position="901"/>
    </location>
</feature>
<dbReference type="STRING" id="109280.ENSHCOP00000002129"/>
<evidence type="ECO:0000256" key="5">
    <source>
        <dbReference type="SAM" id="Coils"/>
    </source>
</evidence>
<name>A0A3Q2XDE7_HIPCM</name>
<feature type="compositionally biased region" description="Polar residues" evidence="6">
    <location>
        <begin position="703"/>
        <end position="714"/>
    </location>
</feature>
<dbReference type="GeneID" id="109524362"/>
<feature type="compositionally biased region" description="Polar residues" evidence="6">
    <location>
        <begin position="824"/>
        <end position="841"/>
    </location>
</feature>
<dbReference type="Ensembl" id="ENSHCOT00000010925.1">
    <property type="protein sequence ID" value="ENSHCOP00000002129.1"/>
    <property type="gene ID" value="ENSHCOG00000003210.1"/>
</dbReference>
<dbReference type="KEGG" id="hcq:109524362"/>
<dbReference type="GeneTree" id="ENSGT00950000183026"/>
<feature type="region of interest" description="Disordered" evidence="6">
    <location>
        <begin position="1217"/>
        <end position="1262"/>
    </location>
</feature>
<protein>
    <submittedName>
        <fullName evidence="7">Microtubule-associated tumor suppressor 1 homolog</fullName>
    </submittedName>
</protein>
<dbReference type="GO" id="GO:0005737">
    <property type="term" value="C:cytoplasm"/>
    <property type="evidence" value="ECO:0007669"/>
    <property type="project" value="TreeGrafter"/>
</dbReference>
<feature type="compositionally biased region" description="Pro residues" evidence="6">
    <location>
        <begin position="883"/>
        <end position="892"/>
    </location>
</feature>
<keyword evidence="8" id="KW-1185">Reference proteome</keyword>
<feature type="compositionally biased region" description="Low complexity" evidence="6">
    <location>
        <begin position="1226"/>
        <end position="1251"/>
    </location>
</feature>
<feature type="region of interest" description="Disordered" evidence="6">
    <location>
        <begin position="649"/>
        <end position="785"/>
    </location>
</feature>
<dbReference type="RefSeq" id="XP_019739723.1">
    <property type="nucleotide sequence ID" value="XM_019884164.1"/>
</dbReference>
<evidence type="ECO:0000256" key="4">
    <source>
        <dbReference type="ARBA" id="ARBA00023242"/>
    </source>
</evidence>
<evidence type="ECO:0000256" key="2">
    <source>
        <dbReference type="ARBA" id="ARBA00007585"/>
    </source>
</evidence>
<feature type="region of interest" description="Disordered" evidence="6">
    <location>
        <begin position="119"/>
        <end position="170"/>
    </location>
</feature>
<evidence type="ECO:0000256" key="3">
    <source>
        <dbReference type="ARBA" id="ARBA00023054"/>
    </source>
</evidence>
<feature type="coiled-coil region" evidence="5">
    <location>
        <begin position="924"/>
        <end position="1192"/>
    </location>
</feature>
<feature type="compositionally biased region" description="Polar residues" evidence="6">
    <location>
        <begin position="154"/>
        <end position="170"/>
    </location>
</feature>
<feature type="compositionally biased region" description="Polar residues" evidence="6">
    <location>
        <begin position="126"/>
        <end position="144"/>
    </location>
</feature>
<organism evidence="7 8">
    <name type="scientific">Hippocampus comes</name>
    <name type="common">Tiger tail seahorse</name>
    <dbReference type="NCBI Taxonomy" id="109280"/>
    <lineage>
        <taxon>Eukaryota</taxon>
        <taxon>Metazoa</taxon>
        <taxon>Chordata</taxon>
        <taxon>Craniata</taxon>
        <taxon>Vertebrata</taxon>
        <taxon>Euteleostomi</taxon>
        <taxon>Actinopterygii</taxon>
        <taxon>Neopterygii</taxon>
        <taxon>Teleostei</taxon>
        <taxon>Neoteleostei</taxon>
        <taxon>Acanthomorphata</taxon>
        <taxon>Syngnathiaria</taxon>
        <taxon>Syngnathiformes</taxon>
        <taxon>Syngnathoidei</taxon>
        <taxon>Syngnathidae</taxon>
        <taxon>Hippocampus</taxon>
    </lineage>
</organism>
<evidence type="ECO:0000313" key="7">
    <source>
        <dbReference type="Ensembl" id="ENSHCOP00000002123.1"/>
    </source>
</evidence>
<dbReference type="PANTHER" id="PTHR24200:SF7">
    <property type="entry name" value="MICROTUBULE-ASSOCIATED TUMOR SUPPRESSOR 1"/>
    <property type="match status" value="1"/>
</dbReference>
<accession>A0A3Q2XDE7</accession>
<dbReference type="GO" id="GO:0008017">
    <property type="term" value="F:microtubule binding"/>
    <property type="evidence" value="ECO:0007669"/>
    <property type="project" value="TreeGrafter"/>
</dbReference>
<reference evidence="7" key="1">
    <citation type="submission" date="2025-05" db="UniProtKB">
        <authorList>
            <consortium name="Ensembl"/>
        </authorList>
    </citation>
    <scope>IDENTIFICATION</scope>
</reference>
<feature type="compositionally biased region" description="Polar residues" evidence="6">
    <location>
        <begin position="408"/>
        <end position="426"/>
    </location>
</feature>
<feature type="compositionally biased region" description="Polar residues" evidence="6">
    <location>
        <begin position="867"/>
        <end position="880"/>
    </location>
</feature>
<feature type="region of interest" description="Disordered" evidence="6">
    <location>
        <begin position="539"/>
        <end position="596"/>
    </location>
</feature>
<dbReference type="AlphaFoldDB" id="A0A3Q2XDE7"/>
<dbReference type="OrthoDB" id="10038993at2759"/>
<keyword evidence="3 5" id="KW-0175">Coiled coil</keyword>
<comment type="subcellular location">
    <subcellularLocation>
        <location evidence="1">Nucleus</location>
    </subcellularLocation>
</comment>
<dbReference type="Proteomes" id="UP000264820">
    <property type="component" value="Unplaced"/>
</dbReference>
<evidence type="ECO:0000256" key="1">
    <source>
        <dbReference type="ARBA" id="ARBA00004123"/>
    </source>
</evidence>
<evidence type="ECO:0000256" key="6">
    <source>
        <dbReference type="SAM" id="MobiDB-lite"/>
    </source>
</evidence>
<feature type="compositionally biased region" description="Polar residues" evidence="6">
    <location>
        <begin position="656"/>
        <end position="675"/>
    </location>
</feature>
<feature type="compositionally biased region" description="Polar residues" evidence="6">
    <location>
        <begin position="767"/>
        <end position="785"/>
    </location>
</feature>
<dbReference type="GO" id="GO:0005634">
    <property type="term" value="C:nucleus"/>
    <property type="evidence" value="ECO:0007669"/>
    <property type="project" value="UniProtKB-SubCell"/>
</dbReference>
<sequence length="1262" mass="137526">MSNSTINLSYNGYVVPHKDVHLCLPAESPYNDVSICPSPDPSWNISNHSDGEASSSPNIHMLDHFQSEGLFVNNCQSTSSREDKLFCNTSMSLSQTCFPTPLNGLVDFCNKSLSAQGYPDPKESKNFNGTKKNGSDTVVTSPPDSTAEGKLNSCEASQRGSTENDSCSMSSGEMVLRSNSFCLGDQTPSVFSSLDESSTSPSVGHAALHNDSHMLTTPTMSDVCEKMTENSGHPYLGKTFTLPENCELTSEEDDLSWPTSMVTPNANHGGLQMTFVCDSSPDHKNWLACVESEPLAYSSGAFTPEKCIIFVPSLSTIQDTDKAKQTSTPLSNMGNQMLASFLESPCTEIAGSPILYPTEQQQAFATPTKHGAVGQSLSTRKIKTMKINCPKSDLSNVNAKVGTRTVTGTMVSGSSPQHKKTQSSVLSKCGERPEVASRISPTKGRHNNAFVPVVTKRANGAQRRVNPRAAHLGFPITQSPENDVGNGKCNRSMSTAAINSPVAQCSKAWMETEQSALSDNSPAQSTANQTFCLLSLEKSPDKSLEKDQKPTPKNAANKTEVKSGSALLQVKTRPRCSTETSSPQPPKQRKTISKSLSAVTIPRQEKQSKPAILNTSSQSKLALHTEAFKRPAANQSPREINKISLVTESGREGAASSENSRTQRQTFPNQPQGTYLAQHPIATHRPAQSIRQRGGDNWGGGTPQSKQNTSTAGSGRNGATRDSSFEPASAASVKPQLNVSRPFATPTRPSSVDTPSIPASRLPRKTPVSSKSLNRGSIHNDQNEGAASLQVSGVAARKQPPVKTGALKARLISSPGRWTGPVVPTTNSPTCTNKGASTSTRGPLKRSLSSRFVGLTPNKPVDKNKPKTCSRQQASTSQVKPNHGPPKTMPPSHPRDDGSDQRIQNLGKLLAASNSRFEAVSIVLQQALAERDEATGQCRELSQQLVNLRGELECSVHSSERLEKEKQNLQDALEGAMRGLQEQHQKDLEEMEQRLQAFYQAEWDKVHLTYQGEADKCKALLQKQMEQLEVSHDAMKLELEHSHEEQLQCVKQQHECSLEELNKTHIQQLQSLDASLKDSEAALSAQIEALTQENADLIGKLTAEENKRRELAESQNDPHTVYLKQELESLKVVLDIKTKQLHQQEKKMIEIDELLEKNVKLDERLNKVQQENEDLKARIEKYAALSRQLSTEQAVLQESLQKESNVNKRLSMENEELLWKLHNGEPSSPQKASPSSASPSHSFSLQSPRSSGACSIFPPSPR</sequence>
<feature type="compositionally biased region" description="Basic and acidic residues" evidence="6">
    <location>
        <begin position="539"/>
        <end position="550"/>
    </location>
</feature>